<evidence type="ECO:0000256" key="2">
    <source>
        <dbReference type="SAM" id="Phobius"/>
    </source>
</evidence>
<evidence type="ECO:0000313" key="4">
    <source>
        <dbReference type="Proteomes" id="UP001371305"/>
    </source>
</evidence>
<dbReference type="SUPFAM" id="SSF54523">
    <property type="entry name" value="Pili subunits"/>
    <property type="match status" value="1"/>
</dbReference>
<dbReference type="EMBL" id="JBBUKT010000009">
    <property type="protein sequence ID" value="MEK7952972.1"/>
    <property type="molecule type" value="Genomic_DNA"/>
</dbReference>
<reference evidence="3 4" key="1">
    <citation type="submission" date="2024-04" db="EMBL/GenBank/DDBJ databases">
        <title>Luteolibacter sp. isolated from soil.</title>
        <authorList>
            <person name="An J."/>
        </authorList>
    </citation>
    <scope>NUCLEOTIDE SEQUENCE [LARGE SCALE GENOMIC DNA]</scope>
    <source>
        <strain evidence="3 4">Y139</strain>
    </source>
</reference>
<comment type="caution">
    <text evidence="3">The sequence shown here is derived from an EMBL/GenBank/DDBJ whole genome shotgun (WGS) entry which is preliminary data.</text>
</comment>
<dbReference type="PANTHER" id="PTHR30093">
    <property type="entry name" value="GENERAL SECRETION PATHWAY PROTEIN G"/>
    <property type="match status" value="1"/>
</dbReference>
<organism evidence="3 4">
    <name type="scientific">Luteolibacter soli</name>
    <dbReference type="NCBI Taxonomy" id="3135280"/>
    <lineage>
        <taxon>Bacteria</taxon>
        <taxon>Pseudomonadati</taxon>
        <taxon>Verrucomicrobiota</taxon>
        <taxon>Verrucomicrobiia</taxon>
        <taxon>Verrucomicrobiales</taxon>
        <taxon>Verrucomicrobiaceae</taxon>
        <taxon>Luteolibacter</taxon>
    </lineage>
</organism>
<keyword evidence="2" id="KW-0472">Membrane</keyword>
<accession>A0ABU9B1V7</accession>
<feature type="transmembrane region" description="Helical" evidence="2">
    <location>
        <begin position="12"/>
        <end position="35"/>
    </location>
</feature>
<keyword evidence="4" id="KW-1185">Reference proteome</keyword>
<keyword evidence="2" id="KW-0812">Transmembrane</keyword>
<dbReference type="RefSeq" id="WP_341406731.1">
    <property type="nucleotide sequence ID" value="NZ_JBBUKT010000009.1"/>
</dbReference>
<dbReference type="Proteomes" id="UP001371305">
    <property type="component" value="Unassembled WGS sequence"/>
</dbReference>
<dbReference type="PANTHER" id="PTHR30093:SF2">
    <property type="entry name" value="TYPE II SECRETION SYSTEM PROTEIN H"/>
    <property type="match status" value="1"/>
</dbReference>
<proteinExistence type="predicted"/>
<evidence type="ECO:0000313" key="3">
    <source>
        <dbReference type="EMBL" id="MEK7952972.1"/>
    </source>
</evidence>
<keyword evidence="2" id="KW-1133">Transmembrane helix</keyword>
<dbReference type="InterPro" id="IPR045584">
    <property type="entry name" value="Pilin-like"/>
</dbReference>
<dbReference type="InterPro" id="IPR012902">
    <property type="entry name" value="N_methyl_site"/>
</dbReference>
<protein>
    <submittedName>
        <fullName evidence="3">Prepilin-type N-terminal cleavage/methylation domain-containing protein</fullName>
    </submittedName>
</protein>
<dbReference type="NCBIfam" id="TIGR02532">
    <property type="entry name" value="IV_pilin_GFxxxE"/>
    <property type="match status" value="1"/>
</dbReference>
<gene>
    <name evidence="3" type="ORF">WKV53_20835</name>
</gene>
<feature type="region of interest" description="Disordered" evidence="1">
    <location>
        <begin position="213"/>
        <end position="235"/>
    </location>
</feature>
<sequence>MKTNIRQHGGFTLVELLVVIVIIAALAGLSAPVILKQRKAADRTEAINNVKQINLSFIDFDNDYGSFPDNDTAADVKDATGSSLNFGGTFSNDYFRQMIAAGTKSEKIFWCKTSYSPKKGDDIITGEKALAAGEVGFGYVMKSQTDGLGTSSDPGIPVCVTPLYKAQPNWEFDPEPYGEKAVVLRIDGSAKPETIRTDNRYISIQGSRFLQTTGDNTPWGTDINPVLRAPQPRGN</sequence>
<dbReference type="Pfam" id="PF07963">
    <property type="entry name" value="N_methyl"/>
    <property type="match status" value="1"/>
</dbReference>
<dbReference type="Gene3D" id="3.30.700.10">
    <property type="entry name" value="Glycoprotein, Type 4 Pilin"/>
    <property type="match status" value="1"/>
</dbReference>
<name>A0ABU9B1V7_9BACT</name>
<evidence type="ECO:0000256" key="1">
    <source>
        <dbReference type="SAM" id="MobiDB-lite"/>
    </source>
</evidence>